<evidence type="ECO:0000313" key="2">
    <source>
        <dbReference type="EMBL" id="KKL53030.1"/>
    </source>
</evidence>
<proteinExistence type="predicted"/>
<organism evidence="2">
    <name type="scientific">marine sediment metagenome</name>
    <dbReference type="NCBI Taxonomy" id="412755"/>
    <lineage>
        <taxon>unclassified sequences</taxon>
        <taxon>metagenomes</taxon>
        <taxon>ecological metagenomes</taxon>
    </lineage>
</organism>
<name>A0A0F9F6Z6_9ZZZZ</name>
<evidence type="ECO:0000256" key="1">
    <source>
        <dbReference type="SAM" id="MobiDB-lite"/>
    </source>
</evidence>
<protein>
    <submittedName>
        <fullName evidence="2">Uncharacterized protein</fullName>
    </submittedName>
</protein>
<gene>
    <name evidence="2" type="ORF">LCGC14_2279500</name>
</gene>
<sequence length="69" mass="7608">MSRIFSSPKKQKLPPQQVQQAETIETVTEDATEAGRRRRKKLVTGGAPSTRISGIRSALFAALKKRLGE</sequence>
<dbReference type="AlphaFoldDB" id="A0A0F9F6Z6"/>
<dbReference type="EMBL" id="LAZR01031677">
    <property type="protein sequence ID" value="KKL53030.1"/>
    <property type="molecule type" value="Genomic_DNA"/>
</dbReference>
<feature type="region of interest" description="Disordered" evidence="1">
    <location>
        <begin position="1"/>
        <end position="48"/>
    </location>
</feature>
<accession>A0A0F9F6Z6</accession>
<comment type="caution">
    <text evidence="2">The sequence shown here is derived from an EMBL/GenBank/DDBJ whole genome shotgun (WGS) entry which is preliminary data.</text>
</comment>
<reference evidence="2" key="1">
    <citation type="journal article" date="2015" name="Nature">
        <title>Complex archaea that bridge the gap between prokaryotes and eukaryotes.</title>
        <authorList>
            <person name="Spang A."/>
            <person name="Saw J.H."/>
            <person name="Jorgensen S.L."/>
            <person name="Zaremba-Niedzwiedzka K."/>
            <person name="Martijn J."/>
            <person name="Lind A.E."/>
            <person name="van Eijk R."/>
            <person name="Schleper C."/>
            <person name="Guy L."/>
            <person name="Ettema T.J."/>
        </authorList>
    </citation>
    <scope>NUCLEOTIDE SEQUENCE</scope>
</reference>